<dbReference type="Gene3D" id="1.10.10.60">
    <property type="entry name" value="Homeodomain-like"/>
    <property type="match status" value="1"/>
</dbReference>
<dbReference type="Pfam" id="PF00440">
    <property type="entry name" value="TetR_N"/>
    <property type="match status" value="1"/>
</dbReference>
<dbReference type="RefSeq" id="WP_354312049.1">
    <property type="nucleotide sequence ID" value="NZ_JBEPME010000001.1"/>
</dbReference>
<evidence type="ECO:0000313" key="4">
    <source>
        <dbReference type="EMBL" id="MET3655442.1"/>
    </source>
</evidence>
<name>A0ABV2K3N6_SPOPS</name>
<dbReference type="Gene3D" id="1.10.357.10">
    <property type="entry name" value="Tetracycline Repressor, domain 2"/>
    <property type="match status" value="1"/>
</dbReference>
<keyword evidence="1 2" id="KW-0238">DNA-binding</keyword>
<dbReference type="PRINTS" id="PR00455">
    <property type="entry name" value="HTHTETR"/>
</dbReference>
<dbReference type="Proteomes" id="UP001549104">
    <property type="component" value="Unassembled WGS sequence"/>
</dbReference>
<proteinExistence type="predicted"/>
<evidence type="ECO:0000313" key="5">
    <source>
        <dbReference type="Proteomes" id="UP001549104"/>
    </source>
</evidence>
<dbReference type="EMBL" id="JBEPME010000001">
    <property type="protein sequence ID" value="MET3655442.1"/>
    <property type="molecule type" value="Genomic_DNA"/>
</dbReference>
<accession>A0ABV2K3N6</accession>
<evidence type="ECO:0000259" key="3">
    <source>
        <dbReference type="PROSITE" id="PS50977"/>
    </source>
</evidence>
<feature type="DNA-binding region" description="H-T-H motif" evidence="2">
    <location>
        <begin position="22"/>
        <end position="41"/>
    </location>
</feature>
<dbReference type="SUPFAM" id="SSF46689">
    <property type="entry name" value="Homeodomain-like"/>
    <property type="match status" value="1"/>
</dbReference>
<comment type="caution">
    <text evidence="4">The sequence shown here is derived from an EMBL/GenBank/DDBJ whole genome shotgun (WGS) entry which is preliminary data.</text>
</comment>
<feature type="domain" description="HTH tetR-type" evidence="3">
    <location>
        <begin position="1"/>
        <end position="59"/>
    </location>
</feature>
<reference evidence="4 5" key="1">
    <citation type="submission" date="2024-06" db="EMBL/GenBank/DDBJ databases">
        <title>Sorghum-associated microbial communities from plants grown in Nebraska, USA.</title>
        <authorList>
            <person name="Schachtman D."/>
        </authorList>
    </citation>
    <scope>NUCLEOTIDE SEQUENCE [LARGE SCALE GENOMIC DNA]</scope>
    <source>
        <strain evidence="4 5">1288</strain>
    </source>
</reference>
<keyword evidence="5" id="KW-1185">Reference proteome</keyword>
<organism evidence="4 5">
    <name type="scientific">Sporosarcina psychrophila</name>
    <name type="common">Bacillus psychrophilus</name>
    <dbReference type="NCBI Taxonomy" id="1476"/>
    <lineage>
        <taxon>Bacteria</taxon>
        <taxon>Bacillati</taxon>
        <taxon>Bacillota</taxon>
        <taxon>Bacilli</taxon>
        <taxon>Bacillales</taxon>
        <taxon>Caryophanaceae</taxon>
        <taxon>Sporosarcina</taxon>
    </lineage>
</organism>
<sequence length="194" mass="22716">MREKLLKAAIYHYSRYGYQGATMQKIATEVGIKPASIYFFYQNKEALFIAAFQKLLEEHFSQMKKIMDEVENSPIEEIFCSLLHGTVSFHKEKEEETAAYISLITSPPPEIKQFLKNHMEQFDNWLIQSLNTSLKHYYPSISDQQSVNVTKQFLLLMDGIFWEMTMYDENTLSEQLQHAFHLTTLILRGIEDAK</sequence>
<gene>
    <name evidence="4" type="ORF">ABIC55_000526</name>
</gene>
<dbReference type="InterPro" id="IPR050109">
    <property type="entry name" value="HTH-type_TetR-like_transc_reg"/>
</dbReference>
<dbReference type="PANTHER" id="PTHR30328">
    <property type="entry name" value="TRANSCRIPTIONAL REPRESSOR"/>
    <property type="match status" value="1"/>
</dbReference>
<dbReference type="InterPro" id="IPR009057">
    <property type="entry name" value="Homeodomain-like_sf"/>
</dbReference>
<evidence type="ECO:0000256" key="1">
    <source>
        <dbReference type="ARBA" id="ARBA00023125"/>
    </source>
</evidence>
<dbReference type="InterPro" id="IPR001647">
    <property type="entry name" value="HTH_TetR"/>
</dbReference>
<protein>
    <submittedName>
        <fullName evidence="4">AcrR family transcriptional regulator</fullName>
    </submittedName>
</protein>
<evidence type="ECO:0000256" key="2">
    <source>
        <dbReference type="PROSITE-ProRule" id="PRU00335"/>
    </source>
</evidence>
<dbReference type="PANTHER" id="PTHR30328:SF54">
    <property type="entry name" value="HTH-TYPE TRANSCRIPTIONAL REPRESSOR SCO4008"/>
    <property type="match status" value="1"/>
</dbReference>
<dbReference type="PROSITE" id="PS50977">
    <property type="entry name" value="HTH_TETR_2"/>
    <property type="match status" value="1"/>
</dbReference>